<keyword evidence="2" id="KW-0812">Transmembrane</keyword>
<reference evidence="4" key="2">
    <citation type="submission" date="2020-11" db="EMBL/GenBank/DDBJ databases">
        <authorList>
            <person name="Cecchin M."/>
            <person name="Marcolungo L."/>
            <person name="Rossato M."/>
            <person name="Girolomoni L."/>
            <person name="Cosentino E."/>
            <person name="Cuine S."/>
            <person name="Li-Beisson Y."/>
            <person name="Delledonne M."/>
            <person name="Ballottari M."/>
        </authorList>
    </citation>
    <scope>NUCLEOTIDE SEQUENCE</scope>
    <source>
        <strain evidence="4">211/11P</strain>
        <tissue evidence="4">Whole cell</tissue>
    </source>
</reference>
<evidence type="ECO:0000256" key="2">
    <source>
        <dbReference type="SAM" id="Phobius"/>
    </source>
</evidence>
<dbReference type="PANTHER" id="PTHR31323:SF1">
    <property type="entry name" value="MECHANOSENSITIVE ION CHANNEL PROTEIN"/>
    <property type="match status" value="1"/>
</dbReference>
<sequence>MGINAGMWYLFWAIDGPSASGPPFDNRFWIFFRVLVCLTLFLLANLLTRVISSFVGIKLKRLNHLDRMQDIAKREALLKLLVSKGVEHAVDPSSPELRHSLLPHGHRLYEEYPGSDGTRASDSFSNRAANIFAKALRAASKALLRRPASLHGGAVQSMDEERGYASPDGKAPLHGSAANGGPPADRQLHSTHGRVKHVANRARLRQPLSSEAEVVVEKHLRSLAEERHFLQPGLKVPFWKTTGGEVGEGIQCTVDLCSEGQAKALGCRAHDSVLHFIKQQKEATKRAEVETAGAAQPSRIPPSRQGSSGDLGPHAVAGQAAAAGAVAATSPQDSAREASKTFTQRHLRLFWEAHRAVKNAESDADVEFAFDALDVDRTEEVTNENMQEMVCQLYKDRVNLRKTLMGTNAILMKLDIFVGTLLHLTFIFFYMLVFGFTFTSGFFEGFSALLLAFSFIFSSAISNLYENVSFVFLVHPFDVGDMLLLNGARHEVDKIFLSSTHFIDKEGSMEDSFQLLLDLHTVDRQPNLRAELKEELDGYVQGREHKSEFDFEIGTKVTFRDIKSPMGILLKAEWRYSHKGIDKERCADARTGMLIHAAQALNKLNVHYTWSSDHPGASINGIR</sequence>
<comment type="caution">
    <text evidence="4">The sequence shown here is derived from an EMBL/GenBank/DDBJ whole genome shotgun (WGS) entry which is preliminary data.</text>
</comment>
<feature type="transmembrane region" description="Helical" evidence="2">
    <location>
        <begin position="410"/>
        <end position="433"/>
    </location>
</feature>
<dbReference type="PANTHER" id="PTHR31323">
    <property type="entry name" value="MECHANOSENSITIVE ION CHANNEL PROTEIN MSY2"/>
    <property type="match status" value="1"/>
</dbReference>
<feature type="transmembrane region" description="Helical" evidence="2">
    <location>
        <begin position="28"/>
        <end position="51"/>
    </location>
</feature>
<name>A0A9D4THD7_CHLVU</name>
<feature type="transmembrane region" description="Helical" evidence="2">
    <location>
        <begin position="445"/>
        <end position="465"/>
    </location>
</feature>
<dbReference type="EMBL" id="SIDB01000011">
    <property type="protein sequence ID" value="KAI3425724.1"/>
    <property type="molecule type" value="Genomic_DNA"/>
</dbReference>
<protein>
    <recommendedName>
        <fullName evidence="3">EF-hand domain-containing protein</fullName>
    </recommendedName>
</protein>
<dbReference type="Proteomes" id="UP001055712">
    <property type="component" value="Unassembled WGS sequence"/>
</dbReference>
<reference evidence="4" key="1">
    <citation type="journal article" date="2019" name="Plant J.">
        <title>Chlorella vulgaris genome assembly and annotation reveals the molecular basis for metabolic acclimation to high light conditions.</title>
        <authorList>
            <person name="Cecchin M."/>
            <person name="Marcolungo L."/>
            <person name="Rossato M."/>
            <person name="Girolomoni L."/>
            <person name="Cosentino E."/>
            <person name="Cuine S."/>
            <person name="Li-Beisson Y."/>
            <person name="Delledonne M."/>
            <person name="Ballottari M."/>
        </authorList>
    </citation>
    <scope>NUCLEOTIDE SEQUENCE</scope>
    <source>
        <strain evidence="4">211/11P</strain>
    </source>
</reference>
<keyword evidence="2" id="KW-0472">Membrane</keyword>
<dbReference type="InterPro" id="IPR002048">
    <property type="entry name" value="EF_hand_dom"/>
</dbReference>
<feature type="region of interest" description="Disordered" evidence="1">
    <location>
        <begin position="285"/>
        <end position="315"/>
    </location>
</feature>
<dbReference type="AlphaFoldDB" id="A0A9D4THD7"/>
<dbReference type="GO" id="GO:0006874">
    <property type="term" value="P:intracellular calcium ion homeostasis"/>
    <property type="evidence" value="ECO:0007669"/>
    <property type="project" value="TreeGrafter"/>
</dbReference>
<dbReference type="GO" id="GO:0005262">
    <property type="term" value="F:calcium channel activity"/>
    <property type="evidence" value="ECO:0007669"/>
    <property type="project" value="TreeGrafter"/>
</dbReference>
<proteinExistence type="predicted"/>
<accession>A0A9D4THD7</accession>
<dbReference type="PROSITE" id="PS50222">
    <property type="entry name" value="EF_HAND_2"/>
    <property type="match status" value="1"/>
</dbReference>
<dbReference type="OrthoDB" id="544685at2759"/>
<feature type="domain" description="EF-hand" evidence="3">
    <location>
        <begin position="361"/>
        <end position="396"/>
    </location>
</feature>
<evidence type="ECO:0000313" key="4">
    <source>
        <dbReference type="EMBL" id="KAI3425724.1"/>
    </source>
</evidence>
<evidence type="ECO:0000259" key="3">
    <source>
        <dbReference type="PROSITE" id="PS50222"/>
    </source>
</evidence>
<evidence type="ECO:0000313" key="5">
    <source>
        <dbReference type="Proteomes" id="UP001055712"/>
    </source>
</evidence>
<dbReference type="GO" id="GO:0005509">
    <property type="term" value="F:calcium ion binding"/>
    <property type="evidence" value="ECO:0007669"/>
    <property type="project" value="InterPro"/>
</dbReference>
<evidence type="ECO:0000256" key="1">
    <source>
        <dbReference type="SAM" id="MobiDB-lite"/>
    </source>
</evidence>
<feature type="region of interest" description="Disordered" evidence="1">
    <location>
        <begin position="153"/>
        <end position="191"/>
    </location>
</feature>
<organism evidence="4 5">
    <name type="scientific">Chlorella vulgaris</name>
    <name type="common">Green alga</name>
    <dbReference type="NCBI Taxonomy" id="3077"/>
    <lineage>
        <taxon>Eukaryota</taxon>
        <taxon>Viridiplantae</taxon>
        <taxon>Chlorophyta</taxon>
        <taxon>core chlorophytes</taxon>
        <taxon>Trebouxiophyceae</taxon>
        <taxon>Chlorellales</taxon>
        <taxon>Chlorellaceae</taxon>
        <taxon>Chlorella clade</taxon>
        <taxon>Chlorella</taxon>
    </lineage>
</organism>
<keyword evidence="5" id="KW-1185">Reference proteome</keyword>
<keyword evidence="2" id="KW-1133">Transmembrane helix</keyword>
<gene>
    <name evidence="4" type="ORF">D9Q98_007700</name>
</gene>